<proteinExistence type="predicted"/>
<feature type="region of interest" description="Disordered" evidence="14">
    <location>
        <begin position="655"/>
        <end position="691"/>
    </location>
</feature>
<dbReference type="GO" id="GO:0000978">
    <property type="term" value="F:RNA polymerase II cis-regulatory region sequence-specific DNA binding"/>
    <property type="evidence" value="ECO:0007669"/>
    <property type="project" value="TreeGrafter"/>
</dbReference>
<keyword evidence="9 13" id="KW-0539">Nucleus</keyword>
<evidence type="ECO:0000256" key="2">
    <source>
        <dbReference type="ARBA" id="ARBA00017229"/>
    </source>
</evidence>
<evidence type="ECO:0000256" key="6">
    <source>
        <dbReference type="ARBA" id="ARBA00023015"/>
    </source>
</evidence>
<dbReference type="SUPFAM" id="SSF102031">
    <property type="entry name" value="AXH domain"/>
    <property type="match status" value="1"/>
</dbReference>
<dbReference type="SMART" id="SM00398">
    <property type="entry name" value="HMG"/>
    <property type="match status" value="1"/>
</dbReference>
<accession>A0A7J5ZCX4</accession>
<keyword evidence="6" id="KW-0805">Transcription regulation</keyword>
<dbReference type="PANTHER" id="PTHR15499:SF3">
    <property type="entry name" value="HMG BOX-CONTAINING PROTEIN 1"/>
    <property type="match status" value="1"/>
</dbReference>
<evidence type="ECO:0000256" key="13">
    <source>
        <dbReference type="PROSITE-ProRule" id="PRU00267"/>
    </source>
</evidence>
<evidence type="ECO:0000256" key="10">
    <source>
        <dbReference type="ARBA" id="ARBA00025095"/>
    </source>
</evidence>
<feature type="compositionally biased region" description="Basic residues" evidence="14">
    <location>
        <begin position="156"/>
        <end position="166"/>
    </location>
</feature>
<keyword evidence="18" id="KW-1185">Reference proteome</keyword>
<dbReference type="SUPFAM" id="SSF47095">
    <property type="entry name" value="HMG-box"/>
    <property type="match status" value="2"/>
</dbReference>
<dbReference type="EMBL" id="JAAKFY010000003">
    <property type="protein sequence ID" value="KAF3859410.1"/>
    <property type="molecule type" value="Genomic_DNA"/>
</dbReference>
<dbReference type="InterPro" id="IPR036096">
    <property type="entry name" value="Ataxin_AXH_dom_sf"/>
</dbReference>
<evidence type="ECO:0000256" key="14">
    <source>
        <dbReference type="SAM" id="MobiDB-lite"/>
    </source>
</evidence>
<comment type="caution">
    <text evidence="17">The sequence shown here is derived from an EMBL/GenBank/DDBJ whole genome shotgun (WGS) entry which is preliminary data.</text>
</comment>
<feature type="compositionally biased region" description="Basic and acidic residues" evidence="14">
    <location>
        <begin position="368"/>
        <end position="377"/>
    </location>
</feature>
<reference evidence="17 18" key="1">
    <citation type="submission" date="2020-03" db="EMBL/GenBank/DDBJ databases">
        <title>Dissostichus mawsoni Genome sequencing and assembly.</title>
        <authorList>
            <person name="Park H."/>
        </authorList>
    </citation>
    <scope>NUCLEOTIDE SEQUENCE [LARGE SCALE GENOMIC DNA]</scope>
    <source>
        <strain evidence="17">DM0001</strain>
        <tissue evidence="17">Muscle</tissue>
    </source>
</reference>
<dbReference type="CDD" id="cd21988">
    <property type="entry name" value="HMG-box_HBP1"/>
    <property type="match status" value="1"/>
</dbReference>
<dbReference type="Pfam" id="PF00505">
    <property type="entry name" value="HMG_box"/>
    <property type="match status" value="1"/>
</dbReference>
<keyword evidence="5" id="KW-0832">Ubl conjugation</keyword>
<feature type="compositionally biased region" description="Low complexity" evidence="14">
    <location>
        <begin position="388"/>
        <end position="406"/>
    </location>
</feature>
<dbReference type="PROSITE" id="PS51148">
    <property type="entry name" value="AXH"/>
    <property type="match status" value="1"/>
</dbReference>
<dbReference type="InterPro" id="IPR003652">
    <property type="entry name" value="Ataxin_AXH_dom"/>
</dbReference>
<evidence type="ECO:0000256" key="1">
    <source>
        <dbReference type="ARBA" id="ARBA00004123"/>
    </source>
</evidence>
<keyword evidence="4" id="KW-0879">Wnt signaling pathway</keyword>
<evidence type="ECO:0000256" key="12">
    <source>
        <dbReference type="ARBA" id="ARBA00030708"/>
    </source>
</evidence>
<dbReference type="GO" id="GO:0000981">
    <property type="term" value="F:DNA-binding transcription factor activity, RNA polymerase II-specific"/>
    <property type="evidence" value="ECO:0007669"/>
    <property type="project" value="TreeGrafter"/>
</dbReference>
<evidence type="ECO:0000256" key="11">
    <source>
        <dbReference type="ARBA" id="ARBA00030026"/>
    </source>
</evidence>
<dbReference type="Pfam" id="PF08517">
    <property type="entry name" value="AXH"/>
    <property type="match status" value="1"/>
</dbReference>
<dbReference type="SMART" id="SM00536">
    <property type="entry name" value="AXH"/>
    <property type="match status" value="1"/>
</dbReference>
<evidence type="ECO:0000313" key="18">
    <source>
        <dbReference type="Proteomes" id="UP000518266"/>
    </source>
</evidence>
<evidence type="ECO:0000259" key="16">
    <source>
        <dbReference type="PROSITE" id="PS51148"/>
    </source>
</evidence>
<evidence type="ECO:0000256" key="5">
    <source>
        <dbReference type="ARBA" id="ARBA00022843"/>
    </source>
</evidence>
<feature type="compositionally biased region" description="Polar residues" evidence="14">
    <location>
        <begin position="675"/>
        <end position="688"/>
    </location>
</feature>
<comment type="function">
    <text evidence="10">Transcriptional repressor that binds to the promoter region of target genes. Plays a role in the regulation of the cell cycle and of the Wnt pathway. Binds preferentially to the sequence 5'-TTCATTCATTCA-3'. Binding to the histone H1.0 promoter is enhanced by interaction with RB1. Disrupts the interaction between DNA and TCF4.</text>
</comment>
<comment type="subcellular location">
    <subcellularLocation>
        <location evidence="1">Nucleus</location>
    </subcellularLocation>
</comment>
<dbReference type="GO" id="GO:0005634">
    <property type="term" value="C:nucleus"/>
    <property type="evidence" value="ECO:0007669"/>
    <property type="project" value="UniProtKB-SubCell"/>
</dbReference>
<name>A0A7J5ZCX4_DISMA</name>
<dbReference type="Proteomes" id="UP000518266">
    <property type="component" value="Unassembled WGS sequence"/>
</dbReference>
<sequence length="720" mass="80657">MLCVCMFQTIMVWEVVTSEHKHQSGGHTAVVMDTGGEQLPELLCCEERLPSSPSFATSDSYMEYDDLPDLQEVQEEAEPAVYQLDVGVSHQQHAHTHPPDTHWLTQLAHIATGPQSPLLQEPAPSSSSLSSTSSNLHSYARPPPSLPSSTPSPPRGRGRERLRTRRSREPAVSSRSSPSDEEDVGWSFSCPPTTWHCFLKGTRLRFHSGSNVDWQDVEDLDYAEEDSGDEEGSRSLKGYGPEGLQLVEHSETVFSGQAVLQLTFDPGALGQAVMSARCQLDHPFYVKNKGWSSFHPSLTVVHYGIPCYEMEVGDVCLPPGHREAKHTDDSLVFDTFKSYDFTPLDSSAVYVLSSMARRRRASQSSGSPDRDTLRDAHSPSPSPSPCLKPTKTQQASAAASNNAPPTKCKRPMNAFMLFAKRFRVEYTQMYPGKDNRAISVLLGEQWKKLRSEEKRTFTVQAKALADEQKRLNPDCWKRKRTNSVHQSPEVCHRAVQRSLAHHELLTVVMSLWKEQQQHETTSTFCMLRLALADQLKQDRNMRVTYLRLNQEVPLRPNVFQETENVHSALLLDLLQHAVNHYVGSCPPYTRTGITYQIHNMSIHYCTRTGPISCVRALEDALMKDSRGRVYSGTPMSGHWGPLSCDVGPRPLVTLQRRTRTPSPGPSPSPCLKPTKTQQASAAGSNNAPPTKCKRPMNAFMLFAKRFRVEYTQMYPGKDNR</sequence>
<dbReference type="InterPro" id="IPR036910">
    <property type="entry name" value="HMG_box_dom_sf"/>
</dbReference>
<feature type="domain" description="AXH" evidence="16">
    <location>
        <begin position="186"/>
        <end position="327"/>
    </location>
</feature>
<evidence type="ECO:0000256" key="8">
    <source>
        <dbReference type="ARBA" id="ARBA00023163"/>
    </source>
</evidence>
<feature type="DNA-binding region" description="HMG box" evidence="13">
    <location>
        <begin position="408"/>
        <end position="476"/>
    </location>
</feature>
<dbReference type="OrthoDB" id="1919336at2759"/>
<dbReference type="PANTHER" id="PTHR15499">
    <property type="entry name" value="HMG BOX-CONTAINING PROTEIN 1"/>
    <property type="match status" value="1"/>
</dbReference>
<dbReference type="PROSITE" id="PS50118">
    <property type="entry name" value="HMG_BOX_2"/>
    <property type="match status" value="1"/>
</dbReference>
<dbReference type="InterPro" id="IPR039655">
    <property type="entry name" value="HBP1"/>
</dbReference>
<evidence type="ECO:0000256" key="4">
    <source>
        <dbReference type="ARBA" id="ARBA00022687"/>
    </source>
</evidence>
<evidence type="ECO:0000256" key="9">
    <source>
        <dbReference type="ARBA" id="ARBA00023242"/>
    </source>
</evidence>
<dbReference type="Gene3D" id="1.10.30.10">
    <property type="entry name" value="High mobility group box domain"/>
    <property type="match status" value="2"/>
</dbReference>
<evidence type="ECO:0000259" key="15">
    <source>
        <dbReference type="PROSITE" id="PS50118"/>
    </source>
</evidence>
<dbReference type="InterPro" id="IPR009071">
    <property type="entry name" value="HMG_box_dom"/>
</dbReference>
<evidence type="ECO:0000313" key="17">
    <source>
        <dbReference type="EMBL" id="KAF3859410.1"/>
    </source>
</evidence>
<protein>
    <recommendedName>
        <fullName evidence="2">HMG box-containing protein 1</fullName>
    </recommendedName>
    <alternativeName>
        <fullName evidence="12">HMG box transcription factor 1</fullName>
    </alternativeName>
    <alternativeName>
        <fullName evidence="11">High mobility group box transcription factor 1</fullName>
    </alternativeName>
</protein>
<feature type="domain" description="HMG box" evidence="15">
    <location>
        <begin position="408"/>
        <end position="476"/>
    </location>
</feature>
<keyword evidence="7 13" id="KW-0238">DNA-binding</keyword>
<gene>
    <name evidence="17" type="ORF">F7725_021809</name>
</gene>
<keyword evidence="8" id="KW-0804">Transcription</keyword>
<dbReference type="AlphaFoldDB" id="A0A7J5ZCX4"/>
<feature type="compositionally biased region" description="Low complexity" evidence="14">
    <location>
        <begin position="115"/>
        <end position="138"/>
    </location>
</feature>
<feature type="compositionally biased region" description="Pro residues" evidence="14">
    <location>
        <begin position="141"/>
        <end position="154"/>
    </location>
</feature>
<evidence type="ECO:0000256" key="7">
    <source>
        <dbReference type="ARBA" id="ARBA00023125"/>
    </source>
</evidence>
<evidence type="ECO:0000256" key="3">
    <source>
        <dbReference type="ARBA" id="ARBA00022491"/>
    </source>
</evidence>
<dbReference type="GO" id="GO:0003723">
    <property type="term" value="F:RNA binding"/>
    <property type="evidence" value="ECO:0007669"/>
    <property type="project" value="InterPro"/>
</dbReference>
<keyword evidence="3" id="KW-0678">Repressor</keyword>
<dbReference type="GO" id="GO:0016055">
    <property type="term" value="P:Wnt signaling pathway"/>
    <property type="evidence" value="ECO:0007669"/>
    <property type="project" value="UniProtKB-KW"/>
</dbReference>
<feature type="region of interest" description="Disordered" evidence="14">
    <location>
        <begin position="115"/>
        <end position="185"/>
    </location>
</feature>
<organism evidence="17 18">
    <name type="scientific">Dissostichus mawsoni</name>
    <name type="common">Antarctic cod</name>
    <dbReference type="NCBI Taxonomy" id="36200"/>
    <lineage>
        <taxon>Eukaryota</taxon>
        <taxon>Metazoa</taxon>
        <taxon>Chordata</taxon>
        <taxon>Craniata</taxon>
        <taxon>Vertebrata</taxon>
        <taxon>Euteleostomi</taxon>
        <taxon>Actinopterygii</taxon>
        <taxon>Neopterygii</taxon>
        <taxon>Teleostei</taxon>
        <taxon>Neoteleostei</taxon>
        <taxon>Acanthomorphata</taxon>
        <taxon>Eupercaria</taxon>
        <taxon>Perciformes</taxon>
        <taxon>Notothenioidei</taxon>
        <taxon>Nototheniidae</taxon>
        <taxon>Dissostichus</taxon>
    </lineage>
</organism>
<feature type="region of interest" description="Disordered" evidence="14">
    <location>
        <begin position="359"/>
        <end position="406"/>
    </location>
</feature>